<name>A0ABX8BG98_9BACT</name>
<dbReference type="Proteomes" id="UP000676506">
    <property type="component" value="Chromosome 2"/>
</dbReference>
<proteinExistence type="predicted"/>
<evidence type="ECO:0000256" key="1">
    <source>
        <dbReference type="SAM" id="Phobius"/>
    </source>
</evidence>
<reference evidence="2 3" key="1">
    <citation type="submission" date="2021-03" db="EMBL/GenBank/DDBJ databases">
        <title>Genomic and phenotypic characterization of Chloracidobacterium isolates provides evidence for multiple species.</title>
        <authorList>
            <person name="Saini M.K."/>
            <person name="Costas A.M.G."/>
            <person name="Tank M."/>
            <person name="Bryant D.A."/>
        </authorList>
    </citation>
    <scope>NUCLEOTIDE SEQUENCE [LARGE SCALE GENOMIC DNA]</scope>
    <source>
        <strain evidence="2 3">BV2-C</strain>
    </source>
</reference>
<keyword evidence="3" id="KW-1185">Reference proteome</keyword>
<feature type="transmembrane region" description="Helical" evidence="1">
    <location>
        <begin position="72"/>
        <end position="94"/>
    </location>
</feature>
<evidence type="ECO:0000313" key="2">
    <source>
        <dbReference type="EMBL" id="QUW04110.1"/>
    </source>
</evidence>
<keyword evidence="1" id="KW-1133">Transmembrane helix</keyword>
<evidence type="ECO:0000313" key="3">
    <source>
        <dbReference type="Proteomes" id="UP000676506"/>
    </source>
</evidence>
<sequence length="135" mass="14757">MFLAHTVVGNREALSTRPPVPDGAAAAESTTVDRNWVQSLCVFQLVTADLFVLSLLLFAPGATDLVPAKREVALATAMFFALWGLAWLIQLLVLRRRLRDYILLSQWLFWFVCAGLLFWGAGSMKGPNHALAAGG</sequence>
<feature type="transmembrane region" description="Helical" evidence="1">
    <location>
        <begin position="101"/>
        <end position="121"/>
    </location>
</feature>
<keyword evidence="1" id="KW-0812">Transmembrane</keyword>
<keyword evidence="1" id="KW-0472">Membrane</keyword>
<organism evidence="2 3">
    <name type="scientific">Chloracidobacterium validum</name>
    <dbReference type="NCBI Taxonomy" id="2821543"/>
    <lineage>
        <taxon>Bacteria</taxon>
        <taxon>Pseudomonadati</taxon>
        <taxon>Acidobacteriota</taxon>
        <taxon>Terriglobia</taxon>
        <taxon>Terriglobales</taxon>
        <taxon>Acidobacteriaceae</taxon>
        <taxon>Chloracidobacterium</taxon>
    </lineage>
</organism>
<dbReference type="RefSeq" id="WP_211429999.1">
    <property type="nucleotide sequence ID" value="NZ_CP072649.1"/>
</dbReference>
<feature type="transmembrane region" description="Helical" evidence="1">
    <location>
        <begin position="40"/>
        <end position="60"/>
    </location>
</feature>
<dbReference type="EMBL" id="CP072649">
    <property type="protein sequence ID" value="QUW04110.1"/>
    <property type="molecule type" value="Genomic_DNA"/>
</dbReference>
<protein>
    <submittedName>
        <fullName evidence="2">Uncharacterized protein</fullName>
    </submittedName>
</protein>
<gene>
    <name evidence="2" type="ORF">J8C06_13745</name>
</gene>
<accession>A0ABX8BG98</accession>